<dbReference type="Gene3D" id="3.40.720.10">
    <property type="entry name" value="Alkaline Phosphatase, subunit A"/>
    <property type="match status" value="1"/>
</dbReference>
<dbReference type="EMBL" id="JABSTR010000005">
    <property type="protein sequence ID" value="KAH9371223.1"/>
    <property type="molecule type" value="Genomic_DNA"/>
</dbReference>
<proteinExistence type="predicted"/>
<reference evidence="1 2" key="1">
    <citation type="journal article" date="2020" name="Cell">
        <title>Large-Scale Comparative Analyses of Tick Genomes Elucidate Their Genetic Diversity and Vector Capacities.</title>
        <authorList>
            <consortium name="Tick Genome and Microbiome Consortium (TIGMIC)"/>
            <person name="Jia N."/>
            <person name="Wang J."/>
            <person name="Shi W."/>
            <person name="Du L."/>
            <person name="Sun Y."/>
            <person name="Zhan W."/>
            <person name="Jiang J.F."/>
            <person name="Wang Q."/>
            <person name="Zhang B."/>
            <person name="Ji P."/>
            <person name="Bell-Sakyi L."/>
            <person name="Cui X.M."/>
            <person name="Yuan T.T."/>
            <person name="Jiang B.G."/>
            <person name="Yang W.F."/>
            <person name="Lam T.T."/>
            <person name="Chang Q.C."/>
            <person name="Ding S.J."/>
            <person name="Wang X.J."/>
            <person name="Zhu J.G."/>
            <person name="Ruan X.D."/>
            <person name="Zhao L."/>
            <person name="Wei J.T."/>
            <person name="Ye R.Z."/>
            <person name="Que T.C."/>
            <person name="Du C.H."/>
            <person name="Zhou Y.H."/>
            <person name="Cheng J.X."/>
            <person name="Dai P.F."/>
            <person name="Guo W.B."/>
            <person name="Han X.H."/>
            <person name="Huang E.J."/>
            <person name="Li L.F."/>
            <person name="Wei W."/>
            <person name="Gao Y.C."/>
            <person name="Liu J.Z."/>
            <person name="Shao H.Z."/>
            <person name="Wang X."/>
            <person name="Wang C.C."/>
            <person name="Yang T.C."/>
            <person name="Huo Q.B."/>
            <person name="Li W."/>
            <person name="Chen H.Y."/>
            <person name="Chen S.E."/>
            <person name="Zhou L.G."/>
            <person name="Ni X.B."/>
            <person name="Tian J.H."/>
            <person name="Sheng Y."/>
            <person name="Liu T."/>
            <person name="Pan Y.S."/>
            <person name="Xia L.Y."/>
            <person name="Li J."/>
            <person name="Zhao F."/>
            <person name="Cao W.C."/>
        </authorList>
    </citation>
    <scope>NUCLEOTIDE SEQUENCE [LARGE SCALE GENOMIC DNA]</scope>
    <source>
        <strain evidence="1">HaeL-2018</strain>
    </source>
</reference>
<comment type="caution">
    <text evidence="1">The sequence shown here is derived from an EMBL/GenBank/DDBJ whole genome shotgun (WGS) entry which is preliminary data.</text>
</comment>
<sequence length="155" mass="17513">MLLHEGLGEKEPHVVGVYLRVWRPRERIQGGLRMLARGKINAFLDNMLNAGDTQVVAYVQGIEDRPLVEERGVRKGALSQHRGIWRRKVRSERHFSPPSFFIPANLAGMQQLVIRPAEPWGLPLNVTLLPEYLGELGYETHLVGKVSSNLGNNKM</sequence>
<accession>A0A9J6G8M5</accession>
<gene>
    <name evidence="1" type="ORF">HPB48_007056</name>
</gene>
<keyword evidence="2" id="KW-1185">Reference proteome</keyword>
<dbReference type="SUPFAM" id="SSF53649">
    <property type="entry name" value="Alkaline phosphatase-like"/>
    <property type="match status" value="1"/>
</dbReference>
<dbReference type="AlphaFoldDB" id="A0A9J6G8M5"/>
<evidence type="ECO:0000313" key="1">
    <source>
        <dbReference type="EMBL" id="KAH9371223.1"/>
    </source>
</evidence>
<dbReference type="VEuPathDB" id="VectorBase:HLOH_044419"/>
<organism evidence="1 2">
    <name type="scientific">Haemaphysalis longicornis</name>
    <name type="common">Bush tick</name>
    <dbReference type="NCBI Taxonomy" id="44386"/>
    <lineage>
        <taxon>Eukaryota</taxon>
        <taxon>Metazoa</taxon>
        <taxon>Ecdysozoa</taxon>
        <taxon>Arthropoda</taxon>
        <taxon>Chelicerata</taxon>
        <taxon>Arachnida</taxon>
        <taxon>Acari</taxon>
        <taxon>Parasitiformes</taxon>
        <taxon>Ixodida</taxon>
        <taxon>Ixodoidea</taxon>
        <taxon>Ixodidae</taxon>
        <taxon>Haemaphysalinae</taxon>
        <taxon>Haemaphysalis</taxon>
    </lineage>
</organism>
<dbReference type="Proteomes" id="UP000821853">
    <property type="component" value="Chromosome 3"/>
</dbReference>
<dbReference type="InterPro" id="IPR017850">
    <property type="entry name" value="Alkaline_phosphatase_core_sf"/>
</dbReference>
<evidence type="ECO:0000313" key="2">
    <source>
        <dbReference type="Proteomes" id="UP000821853"/>
    </source>
</evidence>
<name>A0A9J6G8M5_HAELO</name>
<protein>
    <submittedName>
        <fullName evidence="1">Uncharacterized protein</fullName>
    </submittedName>
</protein>